<accession>A0A1I2FLY9</accession>
<organism evidence="1 2">
    <name type="scientific">Dyella marensis</name>
    <dbReference type="NCBI Taxonomy" id="500610"/>
    <lineage>
        <taxon>Bacteria</taxon>
        <taxon>Pseudomonadati</taxon>
        <taxon>Pseudomonadota</taxon>
        <taxon>Gammaproteobacteria</taxon>
        <taxon>Lysobacterales</taxon>
        <taxon>Rhodanobacteraceae</taxon>
        <taxon>Dyella</taxon>
    </lineage>
</organism>
<keyword evidence="2" id="KW-1185">Reference proteome</keyword>
<proteinExistence type="predicted"/>
<sequence>MLGARRRGGNPGFGCKIFKGEPHEATRSPNFHQMRAMRSQGKERHKFDIFAVPMWIGLLLHMTLVVGCANDAFVESRDVVSGSAGEFSVGMTKEQVLSIARQEAVHAIKPVLYQEPSVNFSNSDSLVLPKSGHALALFDNDRVRVVYTLSQRGFLASEGADKDPLSAYSDERPHEFLLALRRLLATNHALSVREVVASANGVWFDLDAPEGKVQGTPISYDIWSFEVSHVKPAGASYVVYFANDRVVRIAYSRPRIRVE</sequence>
<gene>
    <name evidence="1" type="ORF">SAMN02799615_02346</name>
</gene>
<evidence type="ECO:0000313" key="2">
    <source>
        <dbReference type="Proteomes" id="UP000199477"/>
    </source>
</evidence>
<evidence type="ECO:0000313" key="1">
    <source>
        <dbReference type="EMBL" id="SFF06033.1"/>
    </source>
</evidence>
<name>A0A1I2FLY9_9GAMM</name>
<dbReference type="EMBL" id="FONH01000006">
    <property type="protein sequence ID" value="SFF06033.1"/>
    <property type="molecule type" value="Genomic_DNA"/>
</dbReference>
<dbReference type="Proteomes" id="UP000199477">
    <property type="component" value="Unassembled WGS sequence"/>
</dbReference>
<reference evidence="2" key="1">
    <citation type="submission" date="2016-10" db="EMBL/GenBank/DDBJ databases">
        <authorList>
            <person name="Varghese N."/>
            <person name="Submissions S."/>
        </authorList>
    </citation>
    <scope>NUCLEOTIDE SEQUENCE [LARGE SCALE GENOMIC DNA]</scope>
    <source>
        <strain evidence="2">UNC178MFTsu3.1</strain>
    </source>
</reference>
<protein>
    <submittedName>
        <fullName evidence="1">Uncharacterized protein</fullName>
    </submittedName>
</protein>
<dbReference type="AlphaFoldDB" id="A0A1I2FLY9"/>